<protein>
    <recommendedName>
        <fullName evidence="4">DUF2542 family protein</fullName>
    </recommendedName>
</protein>
<name>A0A2T5MBM1_9GAMM</name>
<evidence type="ECO:0000313" key="3">
    <source>
        <dbReference type="Proteomes" id="UP000244248"/>
    </source>
</evidence>
<dbReference type="EMBL" id="QANS01000008">
    <property type="protein sequence ID" value="PTU29141.1"/>
    <property type="molecule type" value="Genomic_DNA"/>
</dbReference>
<proteinExistence type="predicted"/>
<sequence>MNLLAALAASLVLIVLGLRCLKDVSRARKSGVGNFILQWPNNFERSQQPAAFWWCIFLYTAVGYISFVIAAFLMAQLFL</sequence>
<evidence type="ECO:0000313" key="2">
    <source>
        <dbReference type="EMBL" id="PTU29141.1"/>
    </source>
</evidence>
<evidence type="ECO:0008006" key="4">
    <source>
        <dbReference type="Google" id="ProtNLM"/>
    </source>
</evidence>
<comment type="caution">
    <text evidence="2">The sequence shown here is derived from an EMBL/GenBank/DDBJ whole genome shotgun (WGS) entry which is preliminary data.</text>
</comment>
<evidence type="ECO:0000256" key="1">
    <source>
        <dbReference type="SAM" id="Phobius"/>
    </source>
</evidence>
<gene>
    <name evidence="2" type="ORF">CJD38_17485</name>
</gene>
<dbReference type="Proteomes" id="UP000244248">
    <property type="component" value="Unassembled WGS sequence"/>
</dbReference>
<keyword evidence="3" id="KW-1185">Reference proteome</keyword>
<keyword evidence="1" id="KW-0472">Membrane</keyword>
<accession>A0A2T5MBM1</accession>
<dbReference type="AlphaFoldDB" id="A0A2T5MBM1"/>
<reference evidence="2 3" key="1">
    <citation type="submission" date="2018-04" db="EMBL/GenBank/DDBJ databases">
        <title>Novel species isolated from glacier.</title>
        <authorList>
            <person name="Liu Q."/>
            <person name="Xin Y.-H."/>
        </authorList>
    </citation>
    <scope>NUCLEOTIDE SEQUENCE [LARGE SCALE GENOMIC DNA]</scope>
    <source>
        <strain evidence="2 3">GT1R17</strain>
    </source>
</reference>
<keyword evidence="1" id="KW-0812">Transmembrane</keyword>
<organism evidence="2 3">
    <name type="scientific">Stenotrophobium rhamnosiphilum</name>
    <dbReference type="NCBI Taxonomy" id="2029166"/>
    <lineage>
        <taxon>Bacteria</taxon>
        <taxon>Pseudomonadati</taxon>
        <taxon>Pseudomonadota</taxon>
        <taxon>Gammaproteobacteria</taxon>
        <taxon>Nevskiales</taxon>
        <taxon>Nevskiaceae</taxon>
        <taxon>Stenotrophobium</taxon>
    </lineage>
</organism>
<feature type="transmembrane region" description="Helical" evidence="1">
    <location>
        <begin position="51"/>
        <end position="75"/>
    </location>
</feature>
<keyword evidence="1" id="KW-1133">Transmembrane helix</keyword>